<dbReference type="SUPFAM" id="SSF56281">
    <property type="entry name" value="Metallo-hydrolase/oxidoreductase"/>
    <property type="match status" value="1"/>
</dbReference>
<evidence type="ECO:0000259" key="1">
    <source>
        <dbReference type="SMART" id="SM00849"/>
    </source>
</evidence>
<reference evidence="2 3" key="1">
    <citation type="submission" date="2016-08" db="EMBL/GenBank/DDBJ databases">
        <title>Genome of Bacillus solimangrovi GH2-4.</title>
        <authorList>
            <person name="Lim S."/>
            <person name="Kim B.-C."/>
        </authorList>
    </citation>
    <scope>NUCLEOTIDE SEQUENCE [LARGE SCALE GENOMIC DNA]</scope>
    <source>
        <strain evidence="2 3">GH2-4</strain>
    </source>
</reference>
<dbReference type="InterPro" id="IPR036866">
    <property type="entry name" value="RibonucZ/Hydroxyglut_hydro"/>
</dbReference>
<sequence length="320" mass="36017">MKAIAPVDLGYGISLIEDFDLKIEGRTGTYVIHDEELTIVETCASPSVPYIIQGFEDLGLKLEDLRWIIVTHIHLDHAGGAGLLLEKCPNAKVIVHPRGYRHLSNPTKLIAGARAVYGDKFDQLFDPIVPIPEEQLIAKDDGETLSIGDRTLTFYNTPGHANHHFSIHDSKSNGIFTGDTIGVHYPQLRENNLNLYLPSTSPNQFDPEAMLASTKRIEELGVDRIYFGHYGVSEEPHEVYRQIREWLPLFVEAGEMAVTQTDDFETIYIKTREHLTHKTMSFLHEKGIANDHPVYKILELDINVCAMGLADYVKKKKATV</sequence>
<evidence type="ECO:0000313" key="3">
    <source>
        <dbReference type="Proteomes" id="UP000095209"/>
    </source>
</evidence>
<keyword evidence="3" id="KW-1185">Reference proteome</keyword>
<dbReference type="SMART" id="SM00849">
    <property type="entry name" value="Lactamase_B"/>
    <property type="match status" value="1"/>
</dbReference>
<dbReference type="EMBL" id="MJEH01000004">
    <property type="protein sequence ID" value="OEH94230.1"/>
    <property type="molecule type" value="Genomic_DNA"/>
</dbReference>
<dbReference type="CDD" id="cd07726">
    <property type="entry name" value="ST1585-like_MBL-fold"/>
    <property type="match status" value="1"/>
</dbReference>
<dbReference type="Pfam" id="PF00753">
    <property type="entry name" value="Lactamase_B"/>
    <property type="match status" value="1"/>
</dbReference>
<dbReference type="AlphaFoldDB" id="A0A1E5LJH0"/>
<protein>
    <submittedName>
        <fullName evidence="2">MBL fold metallo-hydrolase</fullName>
    </submittedName>
</protein>
<feature type="domain" description="Metallo-beta-lactamase" evidence="1">
    <location>
        <begin position="25"/>
        <end position="229"/>
    </location>
</feature>
<dbReference type="InterPro" id="IPR050855">
    <property type="entry name" value="NDM-1-like"/>
</dbReference>
<proteinExistence type="predicted"/>
<dbReference type="RefSeq" id="WP_069715793.1">
    <property type="nucleotide sequence ID" value="NZ_MJEH01000004.1"/>
</dbReference>
<dbReference type="InterPro" id="IPR037482">
    <property type="entry name" value="ST1585_MBL-fold"/>
</dbReference>
<dbReference type="Gene3D" id="3.60.15.10">
    <property type="entry name" value="Ribonuclease Z/Hydroxyacylglutathione hydrolase-like"/>
    <property type="match status" value="1"/>
</dbReference>
<gene>
    <name evidence="2" type="ORF">BFG57_09275</name>
</gene>
<accession>A0A1E5LJH0</accession>
<dbReference type="InterPro" id="IPR001279">
    <property type="entry name" value="Metallo-B-lactamas"/>
</dbReference>
<comment type="caution">
    <text evidence="2">The sequence shown here is derived from an EMBL/GenBank/DDBJ whole genome shotgun (WGS) entry which is preliminary data.</text>
</comment>
<dbReference type="GO" id="GO:0016787">
    <property type="term" value="F:hydrolase activity"/>
    <property type="evidence" value="ECO:0007669"/>
    <property type="project" value="UniProtKB-KW"/>
</dbReference>
<dbReference type="STRING" id="1305675.BFG57_09275"/>
<organism evidence="2 3">
    <name type="scientific">Bacillus solimangrovi</name>
    <dbReference type="NCBI Taxonomy" id="1305675"/>
    <lineage>
        <taxon>Bacteria</taxon>
        <taxon>Bacillati</taxon>
        <taxon>Bacillota</taxon>
        <taxon>Bacilli</taxon>
        <taxon>Bacillales</taxon>
        <taxon>Bacillaceae</taxon>
        <taxon>Bacillus</taxon>
    </lineage>
</organism>
<dbReference type="PANTHER" id="PTHR42951">
    <property type="entry name" value="METALLO-BETA-LACTAMASE DOMAIN-CONTAINING"/>
    <property type="match status" value="1"/>
</dbReference>
<evidence type="ECO:0000313" key="2">
    <source>
        <dbReference type="EMBL" id="OEH94230.1"/>
    </source>
</evidence>
<dbReference type="Proteomes" id="UP000095209">
    <property type="component" value="Unassembled WGS sequence"/>
</dbReference>
<dbReference type="PANTHER" id="PTHR42951:SF22">
    <property type="entry name" value="METALLO BETA-LACTAMASE SUPERFAMILY LIPOPROTEIN"/>
    <property type="match status" value="1"/>
</dbReference>
<keyword evidence="2" id="KW-0378">Hydrolase</keyword>
<name>A0A1E5LJH0_9BACI</name>
<dbReference type="OrthoDB" id="9761531at2"/>